<feature type="compositionally biased region" description="Pro residues" evidence="1">
    <location>
        <begin position="203"/>
        <end position="213"/>
    </location>
</feature>
<dbReference type="EMBL" id="GBBM01007212">
    <property type="protein sequence ID" value="JAC28206.1"/>
    <property type="molecule type" value="mRNA"/>
</dbReference>
<accession>A0A023G1Y0</accession>
<evidence type="ECO:0000313" key="3">
    <source>
        <dbReference type="EMBL" id="JAC28206.1"/>
    </source>
</evidence>
<evidence type="ECO:0000256" key="2">
    <source>
        <dbReference type="SAM" id="SignalP"/>
    </source>
</evidence>
<feature type="signal peptide" evidence="2">
    <location>
        <begin position="1"/>
        <end position="29"/>
    </location>
</feature>
<organism evidence="3">
    <name type="scientific">Amblyomma triste</name>
    <name type="common">Neotropical tick</name>
    <dbReference type="NCBI Taxonomy" id="251400"/>
    <lineage>
        <taxon>Eukaryota</taxon>
        <taxon>Metazoa</taxon>
        <taxon>Ecdysozoa</taxon>
        <taxon>Arthropoda</taxon>
        <taxon>Chelicerata</taxon>
        <taxon>Arachnida</taxon>
        <taxon>Acari</taxon>
        <taxon>Parasitiformes</taxon>
        <taxon>Ixodida</taxon>
        <taxon>Ixodoidea</taxon>
        <taxon>Ixodidae</taxon>
        <taxon>Amblyomminae</taxon>
        <taxon>Amblyomma</taxon>
    </lineage>
</organism>
<feature type="region of interest" description="Disordered" evidence="1">
    <location>
        <begin position="122"/>
        <end position="237"/>
    </location>
</feature>
<feature type="compositionally biased region" description="Basic residues" evidence="1">
    <location>
        <begin position="218"/>
        <end position="237"/>
    </location>
</feature>
<feature type="compositionally biased region" description="Polar residues" evidence="1">
    <location>
        <begin position="136"/>
        <end position="149"/>
    </location>
</feature>
<dbReference type="AlphaFoldDB" id="A0A023G1Y0"/>
<proteinExistence type="evidence at transcript level"/>
<keyword evidence="2" id="KW-0732">Signal</keyword>
<feature type="compositionally biased region" description="Pro residues" evidence="1">
    <location>
        <begin position="162"/>
        <end position="181"/>
    </location>
</feature>
<name>A0A023G1Y0_AMBTT</name>
<feature type="chain" id="PRO_5001520446" evidence="2">
    <location>
        <begin position="30"/>
        <end position="237"/>
    </location>
</feature>
<feature type="compositionally biased region" description="Low complexity" evidence="1">
    <location>
        <begin position="185"/>
        <end position="202"/>
    </location>
</feature>
<evidence type="ECO:0000256" key="1">
    <source>
        <dbReference type="SAM" id="MobiDB-lite"/>
    </source>
</evidence>
<sequence length="237" mass="24497">MKGAAFSAVQLPITMFLLIHSWYPHQANGQHCQSPVCYFVNGDDDCGPGCLCYSNPETPNDEVKGVCAGNYEQQPAQQHYGTMQGTGYGYIGGSGPSYGPMGQGGMGEGIFNSLGNGLSGVGQHSQIQWASPGPSPLQTQPGATGSGPVSTAKAPDVASKPGSPPSKPPTTPSKPGSPSPAPVKATSLSPTSATPPSGISKPLPLPASKPKPLPQLRLRPHSQPRLVSRPRPRIRRG</sequence>
<reference evidence="3" key="1">
    <citation type="submission" date="2014-03" db="EMBL/GenBank/DDBJ databases">
        <title>The sialotranscriptome of Amblyomma triste, Amblyomma parvum and Amblyomma cajennense ticks, uncovered by 454-based RNA-seq.</title>
        <authorList>
            <person name="Garcia G.R."/>
            <person name="Gardinassi L.G."/>
            <person name="Ribeiro J.M."/>
            <person name="Anatriello E."/>
            <person name="Ferreira B.R."/>
            <person name="Moreira H.N."/>
            <person name="Mafra C."/>
            <person name="Olegario M.M."/>
            <person name="Szabo P.J."/>
            <person name="Miranda-Santos I.K."/>
            <person name="Maruyama S.R."/>
        </authorList>
    </citation>
    <scope>NUCLEOTIDE SEQUENCE</scope>
    <source>
        <strain evidence="3">Mato Grasso do Sul</strain>
        <tissue evidence="3">Salivary glands</tissue>
    </source>
</reference>
<protein>
    <submittedName>
        <fullName evidence="3">Uncharacterized protein</fullName>
    </submittedName>
</protein>